<feature type="signal peptide" evidence="1">
    <location>
        <begin position="1"/>
        <end position="22"/>
    </location>
</feature>
<accession>A0A6I4IGU7</accession>
<dbReference type="EMBL" id="WQLA01000007">
    <property type="protein sequence ID" value="MVN92828.1"/>
    <property type="molecule type" value="Genomic_DNA"/>
</dbReference>
<dbReference type="RefSeq" id="WP_157543140.1">
    <property type="nucleotide sequence ID" value="NZ_WQLA01000007.1"/>
</dbReference>
<dbReference type="InterPro" id="IPR008928">
    <property type="entry name" value="6-hairpin_glycosidase_sf"/>
</dbReference>
<organism evidence="2 3">
    <name type="scientific">Mucilaginibacter aquatilis</name>
    <dbReference type="NCBI Taxonomy" id="1517760"/>
    <lineage>
        <taxon>Bacteria</taxon>
        <taxon>Pseudomonadati</taxon>
        <taxon>Bacteroidota</taxon>
        <taxon>Sphingobacteriia</taxon>
        <taxon>Sphingobacteriales</taxon>
        <taxon>Sphingobacteriaceae</taxon>
        <taxon>Mucilaginibacter</taxon>
    </lineage>
</organism>
<protein>
    <submittedName>
        <fullName evidence="2">Glycoside hydrolase</fullName>
    </submittedName>
</protein>
<dbReference type="InterPro" id="IPR053169">
    <property type="entry name" value="MUG_Protein"/>
</dbReference>
<reference evidence="2 3" key="1">
    <citation type="submission" date="2019-12" db="EMBL/GenBank/DDBJ databases">
        <title>Mucilaginibacter sp. HME9299 genome sequencing and assembly.</title>
        <authorList>
            <person name="Kang H."/>
            <person name="Kim H."/>
            <person name="Joh K."/>
        </authorList>
    </citation>
    <scope>NUCLEOTIDE SEQUENCE [LARGE SCALE GENOMIC DNA]</scope>
    <source>
        <strain evidence="2 3">HME9299</strain>
    </source>
</reference>
<feature type="chain" id="PRO_5026023316" evidence="1">
    <location>
        <begin position="23"/>
        <end position="360"/>
    </location>
</feature>
<dbReference type="InterPro" id="IPR014512">
    <property type="entry name" value="O_gly_hydro"/>
</dbReference>
<dbReference type="AlphaFoldDB" id="A0A6I4IGU7"/>
<proteinExistence type="predicted"/>
<dbReference type="InterPro" id="IPR005198">
    <property type="entry name" value="Glyco_hydro_76"/>
</dbReference>
<comment type="caution">
    <text evidence="2">The sequence shown here is derived from an EMBL/GenBank/DDBJ whole genome shotgun (WGS) entry which is preliminary data.</text>
</comment>
<keyword evidence="3" id="KW-1185">Reference proteome</keyword>
<sequence>MINYKSALVVFVSLLAFGSTQAQTSVYRSHVKDIYNAINKNLKDPKSTLYYETTDPAKNEHPHSYLWPLCAYIQAANEMEVIEPGKKYMLPVENAIAKYYRATPPFPAYQDYVVAEKTTTLYYDDNQWIAIAYMDAYKRNHQKKYLDTTKMIYRFMLGGLDSVGGGGIYWREKDFTTKNTCSNGPGVLVALQLYKATKNKEYLKTAIDIYDWTKKHLQAPEGVYYDNIKLPSMEIAKATYTYNTGTMLQSAAILYTITKDKKYLAEAQRVAKAGKTHFFKNGRLPNEYWFNAVMLRGYVELYKIDKNREWITFFEQDADAIWEKERDANNLVGNKKEKRLIDQGAMIEIYATLEQLRSKK</sequence>
<dbReference type="SUPFAM" id="SSF48208">
    <property type="entry name" value="Six-hairpin glycosidases"/>
    <property type="match status" value="1"/>
</dbReference>
<dbReference type="PIRSF" id="PIRSF021505">
    <property type="entry name" value="O_gly_hdrol"/>
    <property type="match status" value="1"/>
</dbReference>
<dbReference type="PANTHER" id="PTHR47791">
    <property type="entry name" value="MEIOTICALLY UP-REGULATED GENE 191 PROTEIN"/>
    <property type="match status" value="1"/>
</dbReference>
<dbReference type="Gene3D" id="1.50.10.20">
    <property type="match status" value="1"/>
</dbReference>
<keyword evidence="2" id="KW-0378">Hydrolase</keyword>
<dbReference type="Pfam" id="PF03663">
    <property type="entry name" value="Glyco_hydro_76"/>
    <property type="match status" value="1"/>
</dbReference>
<gene>
    <name evidence="2" type="ORF">GO816_16960</name>
</gene>
<dbReference type="GO" id="GO:0005975">
    <property type="term" value="P:carbohydrate metabolic process"/>
    <property type="evidence" value="ECO:0007669"/>
    <property type="project" value="InterPro"/>
</dbReference>
<evidence type="ECO:0000313" key="2">
    <source>
        <dbReference type="EMBL" id="MVN92828.1"/>
    </source>
</evidence>
<keyword evidence="1" id="KW-0732">Signal</keyword>
<dbReference type="PANTHER" id="PTHR47791:SF4">
    <property type="entry name" value="(PUTATIVE SECRETED PROTEIN)-RELATED"/>
    <property type="match status" value="1"/>
</dbReference>
<evidence type="ECO:0000313" key="3">
    <source>
        <dbReference type="Proteomes" id="UP000434850"/>
    </source>
</evidence>
<dbReference type="Proteomes" id="UP000434850">
    <property type="component" value="Unassembled WGS sequence"/>
</dbReference>
<dbReference type="OrthoDB" id="2505409at2"/>
<dbReference type="GO" id="GO:0016787">
    <property type="term" value="F:hydrolase activity"/>
    <property type="evidence" value="ECO:0007669"/>
    <property type="project" value="UniProtKB-KW"/>
</dbReference>
<name>A0A6I4IGU7_9SPHI</name>
<evidence type="ECO:0000256" key="1">
    <source>
        <dbReference type="SAM" id="SignalP"/>
    </source>
</evidence>